<dbReference type="GO" id="GO:0000009">
    <property type="term" value="F:alpha-1,6-mannosyltransferase activity"/>
    <property type="evidence" value="ECO:0007669"/>
    <property type="project" value="InterPro"/>
</dbReference>
<proteinExistence type="inferred from homology"/>
<dbReference type="GO" id="GO:0005789">
    <property type="term" value="C:endoplasmic reticulum membrane"/>
    <property type="evidence" value="ECO:0000318"/>
    <property type="project" value="GO_Central"/>
</dbReference>
<dbReference type="GeneID" id="20216480"/>
<keyword evidence="8 11" id="KW-0256">Endoplasmic reticulum</keyword>
<evidence type="ECO:0000256" key="6">
    <source>
        <dbReference type="ARBA" id="ARBA00022679"/>
    </source>
</evidence>
<feature type="transmembrane region" description="Helical" evidence="11">
    <location>
        <begin position="66"/>
        <end position="86"/>
    </location>
</feature>
<comment type="pathway">
    <text evidence="2 11">Glycolipid biosynthesis; glycosylphosphatidylinositol-anchor biosynthesis.</text>
</comment>
<reference evidence="12 14" key="2">
    <citation type="journal article" date="2013" name="Nature">
        <title>Insights into bilaterian evolution from three spiralian genomes.</title>
        <authorList>
            <person name="Simakov O."/>
            <person name="Marletaz F."/>
            <person name="Cho S.J."/>
            <person name="Edsinger-Gonzales E."/>
            <person name="Havlak P."/>
            <person name="Hellsten U."/>
            <person name="Kuo D.H."/>
            <person name="Larsson T."/>
            <person name="Lv J."/>
            <person name="Arendt D."/>
            <person name="Savage R."/>
            <person name="Osoegawa K."/>
            <person name="de Jong P."/>
            <person name="Grimwood J."/>
            <person name="Chapman J.A."/>
            <person name="Shapiro H."/>
            <person name="Aerts A."/>
            <person name="Otillar R.P."/>
            <person name="Terry A.Y."/>
            <person name="Boore J.L."/>
            <person name="Grigoriev I.V."/>
            <person name="Lindberg D.R."/>
            <person name="Seaver E.C."/>
            <person name="Weisblat D.A."/>
            <person name="Putnam N.H."/>
            <person name="Rokhsar D.S."/>
        </authorList>
    </citation>
    <scope>NUCLEOTIDE SEQUENCE</scope>
</reference>
<evidence type="ECO:0000256" key="1">
    <source>
        <dbReference type="ARBA" id="ARBA00004477"/>
    </source>
</evidence>
<evidence type="ECO:0000313" key="13">
    <source>
        <dbReference type="EnsemblMetazoa" id="HelroP85515"/>
    </source>
</evidence>
<dbReference type="OMA" id="CEWTLPS"/>
<dbReference type="FunCoup" id="T1G5Y3">
    <property type="interactions" value="530"/>
</dbReference>
<dbReference type="HOGENOM" id="CLU_029048_3_2_1"/>
<gene>
    <name evidence="13" type="primary">20216480</name>
    <name evidence="12" type="ORF">HELRODRAFT_85515</name>
</gene>
<evidence type="ECO:0000256" key="5">
    <source>
        <dbReference type="ARBA" id="ARBA00022676"/>
    </source>
</evidence>
<dbReference type="RefSeq" id="XP_009024465.1">
    <property type="nucleotide sequence ID" value="XM_009026217.1"/>
</dbReference>
<dbReference type="EnsemblMetazoa" id="HelroT85515">
    <property type="protein sequence ID" value="HelroP85515"/>
    <property type="gene ID" value="HelroG85515"/>
</dbReference>
<feature type="transmembrane region" description="Helical" evidence="11">
    <location>
        <begin position="143"/>
        <end position="163"/>
    </location>
</feature>
<dbReference type="eggNOG" id="KOG2647">
    <property type="taxonomic scope" value="Eukaryota"/>
</dbReference>
<keyword evidence="14" id="KW-1185">Reference proteome</keyword>
<accession>T1G5Y3</accession>
<reference evidence="14" key="1">
    <citation type="submission" date="2012-12" db="EMBL/GenBank/DDBJ databases">
        <authorList>
            <person name="Hellsten U."/>
            <person name="Grimwood J."/>
            <person name="Chapman J.A."/>
            <person name="Shapiro H."/>
            <person name="Aerts A."/>
            <person name="Otillar R.P."/>
            <person name="Terry A.Y."/>
            <person name="Boore J.L."/>
            <person name="Simakov O."/>
            <person name="Marletaz F."/>
            <person name="Cho S.-J."/>
            <person name="Edsinger-Gonzales E."/>
            <person name="Havlak P."/>
            <person name="Kuo D.-H."/>
            <person name="Larsson T."/>
            <person name="Lv J."/>
            <person name="Arendt D."/>
            <person name="Savage R."/>
            <person name="Osoegawa K."/>
            <person name="de Jong P."/>
            <person name="Lindberg D.R."/>
            <person name="Seaver E.C."/>
            <person name="Weisblat D.A."/>
            <person name="Putnam N.H."/>
            <person name="Grigoriev I.V."/>
            <person name="Rokhsar D.S."/>
        </authorList>
    </citation>
    <scope>NUCLEOTIDE SEQUENCE</scope>
</reference>
<evidence type="ECO:0000256" key="8">
    <source>
        <dbReference type="ARBA" id="ARBA00022824"/>
    </source>
</evidence>
<feature type="transmembrane region" description="Helical" evidence="11">
    <location>
        <begin position="506"/>
        <end position="527"/>
    </location>
</feature>
<dbReference type="KEGG" id="hro:HELRODRAFT_85515"/>
<dbReference type="PANTHER" id="PTHR12468:SF2">
    <property type="entry name" value="GPI MANNOSYLTRANSFERASE 2"/>
    <property type="match status" value="1"/>
</dbReference>
<dbReference type="InterPro" id="IPR007315">
    <property type="entry name" value="PIG-V/Gpi18"/>
</dbReference>
<dbReference type="EMBL" id="KB097379">
    <property type="protein sequence ID" value="ESN97415.1"/>
    <property type="molecule type" value="Genomic_DNA"/>
</dbReference>
<evidence type="ECO:0000256" key="4">
    <source>
        <dbReference type="ARBA" id="ARBA00022502"/>
    </source>
</evidence>
<dbReference type="InParanoid" id="T1G5Y3"/>
<feature type="transmembrane region" description="Helical" evidence="11">
    <location>
        <begin position="219"/>
        <end position="242"/>
    </location>
</feature>
<dbReference type="GO" id="GO:0000030">
    <property type="term" value="F:mannosyltransferase activity"/>
    <property type="evidence" value="ECO:0000318"/>
    <property type="project" value="GO_Central"/>
</dbReference>
<dbReference type="GO" id="GO:0031501">
    <property type="term" value="C:mannosyltransferase complex"/>
    <property type="evidence" value="ECO:0000318"/>
    <property type="project" value="GO_Central"/>
</dbReference>
<dbReference type="PANTHER" id="PTHR12468">
    <property type="entry name" value="GPI MANNOSYLTRANSFERASE 2"/>
    <property type="match status" value="1"/>
</dbReference>
<dbReference type="EC" id="2.4.1.-" evidence="11"/>
<organism evidence="13 14">
    <name type="scientific">Helobdella robusta</name>
    <name type="common">Californian leech</name>
    <dbReference type="NCBI Taxonomy" id="6412"/>
    <lineage>
        <taxon>Eukaryota</taxon>
        <taxon>Metazoa</taxon>
        <taxon>Spiralia</taxon>
        <taxon>Lophotrochozoa</taxon>
        <taxon>Annelida</taxon>
        <taxon>Clitellata</taxon>
        <taxon>Hirudinea</taxon>
        <taxon>Rhynchobdellida</taxon>
        <taxon>Glossiphoniidae</taxon>
        <taxon>Helobdella</taxon>
    </lineage>
</organism>
<reference evidence="13" key="3">
    <citation type="submission" date="2015-06" db="UniProtKB">
        <authorList>
            <consortium name="EnsemblMetazoa"/>
        </authorList>
    </citation>
    <scope>IDENTIFICATION</scope>
</reference>
<comment type="function">
    <text evidence="11">Mannosyltransferase involved in glycosylphosphatidylinositol-anchor biosynthesis.</text>
</comment>
<comment type="similarity">
    <text evidence="3 11">Belongs to the PIGV family.</text>
</comment>
<keyword evidence="5 11" id="KW-0328">Glycosyltransferase</keyword>
<dbReference type="Pfam" id="PF04188">
    <property type="entry name" value="Mannosyl_trans2"/>
    <property type="match status" value="1"/>
</dbReference>
<keyword evidence="9 11" id="KW-1133">Transmembrane helix</keyword>
<keyword evidence="4 11" id="KW-0337">GPI-anchor biosynthesis</keyword>
<dbReference type="EMBL" id="AMQM01006321">
    <property type="status" value="NOT_ANNOTATED_CDS"/>
    <property type="molecule type" value="Genomic_DNA"/>
</dbReference>
<evidence type="ECO:0000313" key="12">
    <source>
        <dbReference type="EMBL" id="ESN97415.1"/>
    </source>
</evidence>
<comment type="subcellular location">
    <subcellularLocation>
        <location evidence="1 11">Endoplasmic reticulum membrane</location>
        <topology evidence="1 11">Multi-pass membrane protein</topology>
    </subcellularLocation>
</comment>
<keyword evidence="7 11" id="KW-0812">Transmembrane</keyword>
<feature type="transmembrane region" description="Helical" evidence="11">
    <location>
        <begin position="175"/>
        <end position="199"/>
    </location>
</feature>
<evidence type="ECO:0000256" key="10">
    <source>
        <dbReference type="ARBA" id="ARBA00023136"/>
    </source>
</evidence>
<sequence>LVLFFFQAVFNYMIPDHKADVFNPPHTTNISNTFVSVLFDGLTNRWDAIYFIHIAEHSYTFENTLVFFPLFPLIVKLLTFSLFYPFTFFLSIRNVLQIVAVLINFILFILSALTLYKFGLAVLKNEHLSYRAAQLFCVNPASIFFSAAYSESLFSLLTFAGLLKLQSNKVLHASILFGLSAATRSNGLVNMGFIVYYFLHFHLKAILKFDLSFCHNLLLFFIYIFLCCSWFIFYQLFAYIIYCEVNKSHFKNLITNELRNYGKEKGYFTLGDSPSPPWCKLTVPISYSSIQNSHWNLGFLKYYQVKQLPNFFLASPMLFICFYLVLTYFKNRFYRSVFLEMMPRCLIKKLTNDYELKSKYSLHDVTKKEILVHVCHIFFLTIFALFFMHIQVITRLICSSCPVVYWFLAQKSITQEEKIAIAMWKENINDDQFKNSSVFDVCGKDICKSTVENNHSRYRSTTTIIKKVKVNKQKLNSLHERTKVITDTLTESELINWNESLFNKFFSAYTHIYLFVGVAAFCNFFPWT</sequence>
<keyword evidence="6 11" id="KW-0808">Transferase</keyword>
<dbReference type="GO" id="GO:0006506">
    <property type="term" value="P:GPI anchor biosynthetic process"/>
    <property type="evidence" value="ECO:0000318"/>
    <property type="project" value="GO_Central"/>
</dbReference>
<evidence type="ECO:0000256" key="3">
    <source>
        <dbReference type="ARBA" id="ARBA00008698"/>
    </source>
</evidence>
<feature type="transmembrane region" description="Helical" evidence="11">
    <location>
        <begin position="370"/>
        <end position="390"/>
    </location>
</feature>
<dbReference type="STRING" id="6412.T1G5Y3"/>
<dbReference type="OrthoDB" id="10252502at2759"/>
<feature type="transmembrane region" description="Helical" evidence="11">
    <location>
        <begin position="98"/>
        <end position="123"/>
    </location>
</feature>
<evidence type="ECO:0000256" key="7">
    <source>
        <dbReference type="ARBA" id="ARBA00022692"/>
    </source>
</evidence>
<dbReference type="CTD" id="20216480"/>
<evidence type="ECO:0000256" key="9">
    <source>
        <dbReference type="ARBA" id="ARBA00022989"/>
    </source>
</evidence>
<dbReference type="GO" id="GO:0004376">
    <property type="term" value="F:GPI mannosyltransferase activity"/>
    <property type="evidence" value="ECO:0007669"/>
    <property type="project" value="InterPro"/>
</dbReference>
<name>T1G5Y3_HELRO</name>
<dbReference type="AlphaFoldDB" id="T1G5Y3"/>
<feature type="transmembrane region" description="Helical" evidence="11">
    <location>
        <begin position="311"/>
        <end position="329"/>
    </location>
</feature>
<protein>
    <recommendedName>
        <fullName evidence="11">GPI mannosyltransferase 2</fullName>
        <ecNumber evidence="11">2.4.1.-</ecNumber>
    </recommendedName>
</protein>
<keyword evidence="10 11" id="KW-0472">Membrane</keyword>
<dbReference type="UniPathway" id="UPA00196"/>
<dbReference type="Proteomes" id="UP000015101">
    <property type="component" value="Unassembled WGS sequence"/>
</dbReference>
<evidence type="ECO:0000256" key="11">
    <source>
        <dbReference type="RuleBase" id="RU363112"/>
    </source>
</evidence>
<evidence type="ECO:0000256" key="2">
    <source>
        <dbReference type="ARBA" id="ARBA00004687"/>
    </source>
</evidence>
<evidence type="ECO:0000313" key="14">
    <source>
        <dbReference type="Proteomes" id="UP000015101"/>
    </source>
</evidence>